<evidence type="ECO:0000256" key="4">
    <source>
        <dbReference type="ARBA" id="ARBA00022452"/>
    </source>
</evidence>
<keyword evidence="20" id="KW-1185">Reference proteome</keyword>
<evidence type="ECO:0000256" key="5">
    <source>
        <dbReference type="ARBA" id="ARBA00022597"/>
    </source>
</evidence>
<proteinExistence type="inferred from homology"/>
<comment type="subcellular location">
    <subcellularLocation>
        <location evidence="1">Cell outer membrane</location>
        <topology evidence="1">Multi-pass membrane protein</topology>
    </subcellularLocation>
</comment>
<dbReference type="Proteomes" id="UP000625316">
    <property type="component" value="Unassembled WGS sequence"/>
</dbReference>
<evidence type="ECO:0000256" key="13">
    <source>
        <dbReference type="ARBA" id="ARBA00023237"/>
    </source>
</evidence>
<dbReference type="Gene3D" id="3.30.1950.10">
    <property type="entry name" value="wza like domain"/>
    <property type="match status" value="1"/>
</dbReference>
<keyword evidence="6" id="KW-0812">Transmembrane</keyword>
<keyword evidence="12" id="KW-0564">Palmitate</keyword>
<keyword evidence="14" id="KW-0449">Lipoprotein</keyword>
<feature type="region of interest" description="Disordered" evidence="15">
    <location>
        <begin position="28"/>
        <end position="57"/>
    </location>
</feature>
<evidence type="ECO:0000256" key="3">
    <source>
        <dbReference type="ARBA" id="ARBA00022448"/>
    </source>
</evidence>
<dbReference type="InterPro" id="IPR019554">
    <property type="entry name" value="Soluble_ligand-bd"/>
</dbReference>
<keyword evidence="9" id="KW-0406">Ion transport</keyword>
<dbReference type="InterPro" id="IPR003715">
    <property type="entry name" value="Poly_export_N"/>
</dbReference>
<gene>
    <name evidence="19" type="ORF">IQ266_26400</name>
</gene>
<evidence type="ECO:0000256" key="1">
    <source>
        <dbReference type="ARBA" id="ARBA00004571"/>
    </source>
</evidence>
<keyword evidence="7" id="KW-0732">Signal</keyword>
<evidence type="ECO:0000256" key="15">
    <source>
        <dbReference type="SAM" id="MobiDB-lite"/>
    </source>
</evidence>
<dbReference type="RefSeq" id="WP_264328080.1">
    <property type="nucleotide sequence ID" value="NZ_JADEXQ010000171.1"/>
</dbReference>
<accession>A0A928VRQ2</accession>
<evidence type="ECO:0000259" key="18">
    <source>
        <dbReference type="Pfam" id="PF22461"/>
    </source>
</evidence>
<evidence type="ECO:0000256" key="7">
    <source>
        <dbReference type="ARBA" id="ARBA00022729"/>
    </source>
</evidence>
<dbReference type="Pfam" id="PF22461">
    <property type="entry name" value="SLBB_2"/>
    <property type="match status" value="1"/>
</dbReference>
<feature type="domain" description="Polysaccharide export protein N-terminal" evidence="16">
    <location>
        <begin position="81"/>
        <end position="153"/>
    </location>
</feature>
<dbReference type="Pfam" id="PF02563">
    <property type="entry name" value="Poly_export"/>
    <property type="match status" value="1"/>
</dbReference>
<feature type="domain" description="Soluble ligand binding" evidence="17">
    <location>
        <begin position="291"/>
        <end position="342"/>
    </location>
</feature>
<evidence type="ECO:0000256" key="11">
    <source>
        <dbReference type="ARBA" id="ARBA00023136"/>
    </source>
</evidence>
<feature type="domain" description="SLBB" evidence="18">
    <location>
        <begin position="204"/>
        <end position="265"/>
    </location>
</feature>
<dbReference type="EMBL" id="JADEXQ010000171">
    <property type="protein sequence ID" value="MBE9033270.1"/>
    <property type="molecule type" value="Genomic_DNA"/>
</dbReference>
<dbReference type="InterPro" id="IPR049712">
    <property type="entry name" value="Poly_export"/>
</dbReference>
<evidence type="ECO:0000256" key="2">
    <source>
        <dbReference type="ARBA" id="ARBA00009450"/>
    </source>
</evidence>
<dbReference type="GO" id="GO:0006811">
    <property type="term" value="P:monoatomic ion transport"/>
    <property type="evidence" value="ECO:0007669"/>
    <property type="project" value="UniProtKB-KW"/>
</dbReference>
<dbReference type="GO" id="GO:0015159">
    <property type="term" value="F:polysaccharide transmembrane transporter activity"/>
    <property type="evidence" value="ECO:0007669"/>
    <property type="project" value="InterPro"/>
</dbReference>
<keyword evidence="3" id="KW-0813">Transport</keyword>
<evidence type="ECO:0000259" key="16">
    <source>
        <dbReference type="Pfam" id="PF02563"/>
    </source>
</evidence>
<evidence type="ECO:0000313" key="19">
    <source>
        <dbReference type="EMBL" id="MBE9033270.1"/>
    </source>
</evidence>
<dbReference type="InterPro" id="IPR054765">
    <property type="entry name" value="SLBB_dom"/>
</dbReference>
<keyword evidence="4" id="KW-1134">Transmembrane beta strand</keyword>
<evidence type="ECO:0000256" key="8">
    <source>
        <dbReference type="ARBA" id="ARBA00023047"/>
    </source>
</evidence>
<dbReference type="GO" id="GO:0046930">
    <property type="term" value="C:pore complex"/>
    <property type="evidence" value="ECO:0007669"/>
    <property type="project" value="UniProtKB-KW"/>
</dbReference>
<keyword evidence="13" id="KW-0998">Cell outer membrane</keyword>
<dbReference type="GO" id="GO:0009279">
    <property type="term" value="C:cell outer membrane"/>
    <property type="evidence" value="ECO:0007669"/>
    <property type="project" value="UniProtKB-SubCell"/>
</dbReference>
<evidence type="ECO:0000259" key="17">
    <source>
        <dbReference type="Pfam" id="PF10531"/>
    </source>
</evidence>
<keyword evidence="8" id="KW-0625">Polysaccharide transport</keyword>
<comment type="caution">
    <text evidence="19">The sequence shown here is derived from an EMBL/GenBank/DDBJ whole genome shotgun (WGS) entry which is preliminary data.</text>
</comment>
<dbReference type="GO" id="GO:0015288">
    <property type="term" value="F:porin activity"/>
    <property type="evidence" value="ECO:0007669"/>
    <property type="project" value="UniProtKB-KW"/>
</dbReference>
<keyword evidence="10" id="KW-0626">Porin</keyword>
<organism evidence="19 20">
    <name type="scientific">Romeriopsis navalis LEGE 11480</name>
    <dbReference type="NCBI Taxonomy" id="2777977"/>
    <lineage>
        <taxon>Bacteria</taxon>
        <taxon>Bacillati</taxon>
        <taxon>Cyanobacteriota</taxon>
        <taxon>Cyanophyceae</taxon>
        <taxon>Leptolyngbyales</taxon>
        <taxon>Leptolyngbyaceae</taxon>
        <taxon>Romeriopsis</taxon>
        <taxon>Romeriopsis navalis</taxon>
    </lineage>
</organism>
<protein>
    <submittedName>
        <fullName evidence="19">SLBB domain-containing protein</fullName>
    </submittedName>
</protein>
<dbReference type="PANTHER" id="PTHR33619:SF3">
    <property type="entry name" value="POLYSACCHARIDE EXPORT PROTEIN GFCE-RELATED"/>
    <property type="match status" value="1"/>
</dbReference>
<dbReference type="Pfam" id="PF10531">
    <property type="entry name" value="SLBB"/>
    <property type="match status" value="1"/>
</dbReference>
<evidence type="ECO:0000256" key="6">
    <source>
        <dbReference type="ARBA" id="ARBA00022692"/>
    </source>
</evidence>
<reference evidence="19" key="1">
    <citation type="submission" date="2020-10" db="EMBL/GenBank/DDBJ databases">
        <authorList>
            <person name="Castelo-Branco R."/>
            <person name="Eusebio N."/>
            <person name="Adriana R."/>
            <person name="Vieira A."/>
            <person name="Brugerolle De Fraissinette N."/>
            <person name="Rezende De Castro R."/>
            <person name="Schneider M.P."/>
            <person name="Vasconcelos V."/>
            <person name="Leao P.N."/>
        </authorList>
    </citation>
    <scope>NUCLEOTIDE SEQUENCE</scope>
    <source>
        <strain evidence="19">LEGE 11480</strain>
    </source>
</reference>
<dbReference type="PANTHER" id="PTHR33619">
    <property type="entry name" value="POLYSACCHARIDE EXPORT PROTEIN GFCE-RELATED"/>
    <property type="match status" value="1"/>
</dbReference>
<evidence type="ECO:0000256" key="10">
    <source>
        <dbReference type="ARBA" id="ARBA00023114"/>
    </source>
</evidence>
<evidence type="ECO:0000256" key="9">
    <source>
        <dbReference type="ARBA" id="ARBA00023065"/>
    </source>
</evidence>
<sequence>MLLTCGLCSSLPAIAAVDETELKSPGSLLKLDTPLPGRQPILSPPSTLPRRSLPRQGEPIVRPKSTIEALPFAAPTPSVTGETYTVGPGDKLQIVLFNVPELSGEVRVAADGQMNLPWIGTVLVDRMTMSEVKQLLTQKYQPFLKRPPLVTLTLLETRPVRVVVAGEVNRPGSYQPAAQNVDLPGTFTSTSRAPLNRNALQWPTLTQALQTAGGITQQADIRQVTVRRPLRNNLVQVTQVDLWSLIRTGNVSQDLTLRDGDVIVVPQAKTVDPAMAYRVGTASFSPRNVQVQVVGEVKRPGAVEISTNSSLNQAILAAGGFEDDRAKESQVEFVRLNPDGTVDKRTMAVNLASAPNEQTNPILRNNDVIVVQRTKGTKFLDRAKGIGQVFTPFTGILSLFRLLFN</sequence>
<comment type="similarity">
    <text evidence="2">Belongs to the BexD/CtrA/VexA family.</text>
</comment>
<evidence type="ECO:0000256" key="12">
    <source>
        <dbReference type="ARBA" id="ARBA00023139"/>
    </source>
</evidence>
<dbReference type="Gene3D" id="3.10.560.10">
    <property type="entry name" value="Outer membrane lipoprotein wza domain like"/>
    <property type="match status" value="2"/>
</dbReference>
<name>A0A928VRQ2_9CYAN</name>
<evidence type="ECO:0000256" key="14">
    <source>
        <dbReference type="ARBA" id="ARBA00023288"/>
    </source>
</evidence>
<evidence type="ECO:0000313" key="20">
    <source>
        <dbReference type="Proteomes" id="UP000625316"/>
    </source>
</evidence>
<keyword evidence="11" id="KW-0472">Membrane</keyword>
<keyword evidence="5" id="KW-0762">Sugar transport</keyword>
<dbReference type="AlphaFoldDB" id="A0A928VRQ2"/>